<dbReference type="RefSeq" id="WP_185083211.1">
    <property type="nucleotide sequence ID" value="NZ_JACHJB010000001.1"/>
</dbReference>
<protein>
    <submittedName>
        <fullName evidence="1">Uncharacterized protein</fullName>
    </submittedName>
</protein>
<evidence type="ECO:0000313" key="2">
    <source>
        <dbReference type="Proteomes" id="UP000583800"/>
    </source>
</evidence>
<organism evidence="1 2">
    <name type="scientific">Nonomuraea muscovyensis</name>
    <dbReference type="NCBI Taxonomy" id="1124761"/>
    <lineage>
        <taxon>Bacteria</taxon>
        <taxon>Bacillati</taxon>
        <taxon>Actinomycetota</taxon>
        <taxon>Actinomycetes</taxon>
        <taxon>Streptosporangiales</taxon>
        <taxon>Streptosporangiaceae</taxon>
        <taxon>Nonomuraea</taxon>
    </lineage>
</organism>
<gene>
    <name evidence="1" type="ORF">FHU36_001734</name>
</gene>
<reference evidence="1 2" key="1">
    <citation type="submission" date="2020-08" db="EMBL/GenBank/DDBJ databases">
        <title>Sequencing the genomes of 1000 actinobacteria strains.</title>
        <authorList>
            <person name="Klenk H.-P."/>
        </authorList>
    </citation>
    <scope>NUCLEOTIDE SEQUENCE [LARGE SCALE GENOMIC DNA]</scope>
    <source>
        <strain evidence="1 2">DSM 45913</strain>
    </source>
</reference>
<dbReference type="EMBL" id="JACHJB010000001">
    <property type="protein sequence ID" value="MBB6345225.1"/>
    <property type="molecule type" value="Genomic_DNA"/>
</dbReference>
<proteinExistence type="predicted"/>
<keyword evidence="2" id="KW-1185">Reference proteome</keyword>
<dbReference type="Proteomes" id="UP000583800">
    <property type="component" value="Unassembled WGS sequence"/>
</dbReference>
<dbReference type="AlphaFoldDB" id="A0A7X0C0I9"/>
<accession>A0A7X0C0I9</accession>
<name>A0A7X0C0I9_9ACTN</name>
<comment type="caution">
    <text evidence="1">The sequence shown here is derived from an EMBL/GenBank/DDBJ whole genome shotgun (WGS) entry which is preliminary data.</text>
</comment>
<sequence>MALPGCDLDVLRATFPGWSFFRSDAGALYATRRGAPLRNAEIDAGLDQTVSADDCVTLVALLQAQQVRQ</sequence>
<evidence type="ECO:0000313" key="1">
    <source>
        <dbReference type="EMBL" id="MBB6345225.1"/>
    </source>
</evidence>